<dbReference type="Pfam" id="PF12937">
    <property type="entry name" value="F-box-like"/>
    <property type="match status" value="1"/>
</dbReference>
<dbReference type="SUPFAM" id="SSF81383">
    <property type="entry name" value="F-box domain"/>
    <property type="match status" value="1"/>
</dbReference>
<dbReference type="STRING" id="3880.G7KWJ9"/>
<dbReference type="PANTHER" id="PTHR32278:SF15">
    <property type="entry name" value="F-BOX PROTEIN PP2-B13-RELATED"/>
    <property type="match status" value="1"/>
</dbReference>
<dbReference type="eggNOG" id="ENOG502QRA4">
    <property type="taxonomic scope" value="Eukaryota"/>
</dbReference>
<dbReference type="CDD" id="cd22162">
    <property type="entry name" value="F-box_AtSKIP3-like"/>
    <property type="match status" value="1"/>
</dbReference>
<dbReference type="HOGENOM" id="CLU_050973_0_0_1"/>
<evidence type="ECO:0000313" key="4">
    <source>
        <dbReference type="EnsemblPlants" id="AES82411"/>
    </source>
</evidence>
<dbReference type="InterPro" id="IPR036047">
    <property type="entry name" value="F-box-like_dom_sf"/>
</dbReference>
<dbReference type="KEGG" id="mtr:11432808"/>
<reference evidence="4" key="3">
    <citation type="submission" date="2015-04" db="UniProtKB">
        <authorList>
            <consortium name="EnsemblPlants"/>
        </authorList>
    </citation>
    <scope>IDENTIFICATION</scope>
    <source>
        <strain evidence="4">cv. Jemalong A17</strain>
    </source>
</reference>
<organism evidence="2 5">
    <name type="scientific">Medicago truncatula</name>
    <name type="common">Barrel medic</name>
    <name type="synonym">Medicago tribuloides</name>
    <dbReference type="NCBI Taxonomy" id="3880"/>
    <lineage>
        <taxon>Eukaryota</taxon>
        <taxon>Viridiplantae</taxon>
        <taxon>Streptophyta</taxon>
        <taxon>Embryophyta</taxon>
        <taxon>Tracheophyta</taxon>
        <taxon>Spermatophyta</taxon>
        <taxon>Magnoliopsida</taxon>
        <taxon>eudicotyledons</taxon>
        <taxon>Gunneridae</taxon>
        <taxon>Pentapetalae</taxon>
        <taxon>rosids</taxon>
        <taxon>fabids</taxon>
        <taxon>Fabales</taxon>
        <taxon>Fabaceae</taxon>
        <taxon>Papilionoideae</taxon>
        <taxon>50 kb inversion clade</taxon>
        <taxon>NPAAA clade</taxon>
        <taxon>Hologalegina</taxon>
        <taxon>IRL clade</taxon>
        <taxon>Trifolieae</taxon>
        <taxon>Medicago</taxon>
    </lineage>
</organism>
<reference evidence="2 5" key="2">
    <citation type="journal article" date="2014" name="BMC Genomics">
        <title>An improved genome release (version Mt4.0) for the model legume Medicago truncatula.</title>
        <authorList>
            <person name="Tang H."/>
            <person name="Krishnakumar V."/>
            <person name="Bidwell S."/>
            <person name="Rosen B."/>
            <person name="Chan A."/>
            <person name="Zhou S."/>
            <person name="Gentzbittel L."/>
            <person name="Childs K.L."/>
            <person name="Yandell M."/>
            <person name="Gundlach H."/>
            <person name="Mayer K.F."/>
            <person name="Schwartz D.C."/>
            <person name="Town C.D."/>
        </authorList>
    </citation>
    <scope>GENOME REANNOTATION</scope>
    <source>
        <strain evidence="4 5">cv. Jemalong A17</strain>
    </source>
</reference>
<feature type="domain" description="F-box" evidence="1">
    <location>
        <begin position="4"/>
        <end position="50"/>
    </location>
</feature>
<dbReference type="PANTHER" id="PTHR32278">
    <property type="entry name" value="F-BOX DOMAIN-CONTAINING PROTEIN"/>
    <property type="match status" value="1"/>
</dbReference>
<dbReference type="EMBL" id="PSQE01000007">
    <property type="protein sequence ID" value="RHN49211.1"/>
    <property type="molecule type" value="Genomic_DNA"/>
</dbReference>
<dbReference type="InterPro" id="IPR001810">
    <property type="entry name" value="F-box_dom"/>
</dbReference>
<evidence type="ECO:0000313" key="5">
    <source>
        <dbReference type="Proteomes" id="UP000002051"/>
    </source>
</evidence>
<name>G7KWJ9_MEDTR</name>
<dbReference type="EMBL" id="CM001223">
    <property type="protein sequence ID" value="AES82411.1"/>
    <property type="molecule type" value="Genomic_DNA"/>
</dbReference>
<evidence type="ECO:0000313" key="6">
    <source>
        <dbReference type="Proteomes" id="UP000265566"/>
    </source>
</evidence>
<evidence type="ECO:0000313" key="3">
    <source>
        <dbReference type="EMBL" id="RHN49211.1"/>
    </source>
</evidence>
<reference evidence="2 5" key="1">
    <citation type="journal article" date="2011" name="Nature">
        <title>The Medicago genome provides insight into the evolution of rhizobial symbioses.</title>
        <authorList>
            <person name="Young N.D."/>
            <person name="Debelle F."/>
            <person name="Oldroyd G.E."/>
            <person name="Geurts R."/>
            <person name="Cannon S.B."/>
            <person name="Udvardi M.K."/>
            <person name="Benedito V.A."/>
            <person name="Mayer K.F."/>
            <person name="Gouzy J."/>
            <person name="Schoof H."/>
            <person name="Van de Peer Y."/>
            <person name="Proost S."/>
            <person name="Cook D.R."/>
            <person name="Meyers B.C."/>
            <person name="Spannagl M."/>
            <person name="Cheung F."/>
            <person name="De Mita S."/>
            <person name="Krishnakumar V."/>
            <person name="Gundlach H."/>
            <person name="Zhou S."/>
            <person name="Mudge J."/>
            <person name="Bharti A.K."/>
            <person name="Murray J.D."/>
            <person name="Naoumkina M.A."/>
            <person name="Rosen B."/>
            <person name="Silverstein K.A."/>
            <person name="Tang H."/>
            <person name="Rombauts S."/>
            <person name="Zhao P.X."/>
            <person name="Zhou P."/>
            <person name="Barbe V."/>
            <person name="Bardou P."/>
            <person name="Bechner M."/>
            <person name="Bellec A."/>
            <person name="Berger A."/>
            <person name="Berges H."/>
            <person name="Bidwell S."/>
            <person name="Bisseling T."/>
            <person name="Choisne N."/>
            <person name="Couloux A."/>
            <person name="Denny R."/>
            <person name="Deshpande S."/>
            <person name="Dai X."/>
            <person name="Doyle J.J."/>
            <person name="Dudez A.M."/>
            <person name="Farmer A.D."/>
            <person name="Fouteau S."/>
            <person name="Franken C."/>
            <person name="Gibelin C."/>
            <person name="Gish J."/>
            <person name="Goldstein S."/>
            <person name="Gonzalez A.J."/>
            <person name="Green P.J."/>
            <person name="Hallab A."/>
            <person name="Hartog M."/>
            <person name="Hua A."/>
            <person name="Humphray S.J."/>
            <person name="Jeong D.H."/>
            <person name="Jing Y."/>
            <person name="Jocker A."/>
            <person name="Kenton S.M."/>
            <person name="Kim D.J."/>
            <person name="Klee K."/>
            <person name="Lai H."/>
            <person name="Lang C."/>
            <person name="Lin S."/>
            <person name="Macmil S.L."/>
            <person name="Magdelenat G."/>
            <person name="Matthews L."/>
            <person name="McCorrison J."/>
            <person name="Monaghan E.L."/>
            <person name="Mun J.H."/>
            <person name="Najar F.Z."/>
            <person name="Nicholson C."/>
            <person name="Noirot C."/>
            <person name="O'Bleness M."/>
            <person name="Paule C.R."/>
            <person name="Poulain J."/>
            <person name="Prion F."/>
            <person name="Qin B."/>
            <person name="Qu C."/>
            <person name="Retzel E.F."/>
            <person name="Riddle C."/>
            <person name="Sallet E."/>
            <person name="Samain S."/>
            <person name="Samson N."/>
            <person name="Sanders I."/>
            <person name="Saurat O."/>
            <person name="Scarpelli C."/>
            <person name="Schiex T."/>
            <person name="Segurens B."/>
            <person name="Severin A.J."/>
            <person name="Sherrier D.J."/>
            <person name="Shi R."/>
            <person name="Sims S."/>
            <person name="Singer S.R."/>
            <person name="Sinharoy S."/>
            <person name="Sterck L."/>
            <person name="Viollet A."/>
            <person name="Wang B.B."/>
            <person name="Wang K."/>
            <person name="Wang M."/>
            <person name="Wang X."/>
            <person name="Warfsmann J."/>
            <person name="Weissenbach J."/>
            <person name="White D.D."/>
            <person name="White J.D."/>
            <person name="Wiley G.B."/>
            <person name="Wincker P."/>
            <person name="Xing Y."/>
            <person name="Yang L."/>
            <person name="Yao Z."/>
            <person name="Ying F."/>
            <person name="Zhai J."/>
            <person name="Zhou L."/>
            <person name="Zuber A."/>
            <person name="Denarie J."/>
            <person name="Dixon R.A."/>
            <person name="May G.D."/>
            <person name="Schwartz D.C."/>
            <person name="Rogers J."/>
            <person name="Quetier F."/>
            <person name="Town C.D."/>
            <person name="Roe B.A."/>
        </authorList>
    </citation>
    <scope>NUCLEOTIDE SEQUENCE [LARGE SCALE GENOMIC DNA]</scope>
    <source>
        <strain evidence="2">A17</strain>
        <strain evidence="4 5">cv. Jemalong A17</strain>
    </source>
</reference>
<reference evidence="6" key="4">
    <citation type="journal article" date="2018" name="Nat. Plants">
        <title>Whole-genome landscape of Medicago truncatula symbiotic genes.</title>
        <authorList>
            <person name="Pecrix Y."/>
            <person name="Staton S.E."/>
            <person name="Sallet E."/>
            <person name="Lelandais-Briere C."/>
            <person name="Moreau S."/>
            <person name="Carrere S."/>
            <person name="Blein T."/>
            <person name="Jardinaud M.F."/>
            <person name="Latrasse D."/>
            <person name="Zouine M."/>
            <person name="Zahm M."/>
            <person name="Kreplak J."/>
            <person name="Mayjonade B."/>
            <person name="Satge C."/>
            <person name="Perez M."/>
            <person name="Cauet S."/>
            <person name="Marande W."/>
            <person name="Chantry-Darmon C."/>
            <person name="Lopez-Roques C."/>
            <person name="Bouchez O."/>
            <person name="Berard A."/>
            <person name="Debelle F."/>
            <person name="Munos S."/>
            <person name="Bendahmane A."/>
            <person name="Berges H."/>
            <person name="Niebel A."/>
            <person name="Buitink J."/>
            <person name="Frugier F."/>
            <person name="Benhamed M."/>
            <person name="Crespi M."/>
            <person name="Gouzy J."/>
            <person name="Gamas P."/>
        </authorList>
    </citation>
    <scope>NUCLEOTIDE SEQUENCE [LARGE SCALE GENOMIC DNA]</scope>
    <source>
        <strain evidence="6">cv. Jemalong A17</strain>
    </source>
</reference>
<dbReference type="PaxDb" id="3880-AES82411"/>
<dbReference type="Proteomes" id="UP000002051">
    <property type="component" value="Unassembled WGS sequence"/>
</dbReference>
<dbReference type="PROSITE" id="PS50181">
    <property type="entry name" value="FBOX"/>
    <property type="match status" value="1"/>
</dbReference>
<dbReference type="InterPro" id="IPR025886">
    <property type="entry name" value="PP2-like"/>
</dbReference>
<gene>
    <name evidence="4" type="primary">11432808</name>
    <name evidence="2" type="ordered locus">MTR_7g112550</name>
    <name evidence="3" type="ORF">MtrunA17_Chr7g0272091</name>
</gene>
<dbReference type="Proteomes" id="UP000265566">
    <property type="component" value="Chromosome 7"/>
</dbReference>
<dbReference type="OMA" id="GQREQRM"/>
<dbReference type="Pfam" id="PF14299">
    <property type="entry name" value="PP2"/>
    <property type="match status" value="1"/>
</dbReference>
<dbReference type="EnsemblPlants" id="AES82411">
    <property type="protein sequence ID" value="AES82411"/>
    <property type="gene ID" value="MTR_7g112550"/>
</dbReference>
<accession>G7KWJ9</accession>
<dbReference type="Gene3D" id="1.20.1280.50">
    <property type="match status" value="1"/>
</dbReference>
<dbReference type="AlphaFoldDB" id="G7KWJ9"/>
<reference evidence="3" key="5">
    <citation type="journal article" date="2018" name="Nat. Plants">
        <title>Whole-genome landscape of Medicago truncatula symbiotic genes.</title>
        <authorList>
            <person name="Pecrix Y."/>
            <person name="Gamas P."/>
            <person name="Carrere S."/>
        </authorList>
    </citation>
    <scope>NUCLEOTIDE SEQUENCE</scope>
    <source>
        <tissue evidence="3">Leaves</tissue>
    </source>
</reference>
<keyword evidence="5" id="KW-1185">Reference proteome</keyword>
<evidence type="ECO:0000313" key="2">
    <source>
        <dbReference type="EMBL" id="AES82411.1"/>
    </source>
</evidence>
<dbReference type="Gramene" id="rna44018">
    <property type="protein sequence ID" value="RHN49211.1"/>
    <property type="gene ID" value="gene44018"/>
</dbReference>
<evidence type="ECO:0000259" key="1">
    <source>
        <dbReference type="PROSITE" id="PS50181"/>
    </source>
</evidence>
<proteinExistence type="predicted"/>
<protein>
    <submittedName>
        <fullName evidence="2">F-box protein PP2-A13</fullName>
    </submittedName>
    <submittedName>
        <fullName evidence="3">Putative phloem protein</fullName>
    </submittedName>
</protein>
<sequence length="285" mass="32496">MNSTTSIVSLPEDCVSAILSHTSPQDACRFLLVSNTFVKVADSDLVWKTFLPSDYEDIVSRAVNQFSFKFISSYKQLFRSFCRPLLLDGGNKSFKLEKFSGKKCYMLSARELSIAWSIDPMFWSWKSSPQSRFPEVAELRTVNWLEIEGRIRTKILTPNTSYAAYLVMKSSHRAYGLDSTPTEVSIVIGNKVNRGKAYLCIKDENKRNMETLFYGNRRNRVIQEQEDGGNIQVPSKREDGWMEIEIGEFFSGEGDEEIKMSLMEIGHQLKGGLVLEGIEVRPKHT</sequence>
<dbReference type="OrthoDB" id="1918565at2759"/>